<accession>A0A9X2FES0</accession>
<dbReference type="SUPFAM" id="SSF54909">
    <property type="entry name" value="Dimeric alpha+beta barrel"/>
    <property type="match status" value="1"/>
</dbReference>
<evidence type="ECO:0000313" key="3">
    <source>
        <dbReference type="Proteomes" id="UP001155241"/>
    </source>
</evidence>
<dbReference type="InterPro" id="IPR007138">
    <property type="entry name" value="ABM_dom"/>
</dbReference>
<dbReference type="RefSeq" id="WP_252855016.1">
    <property type="nucleotide sequence ID" value="NZ_JAMXLR010000077.1"/>
</dbReference>
<dbReference type="GO" id="GO:0005829">
    <property type="term" value="C:cytosol"/>
    <property type="evidence" value="ECO:0007669"/>
    <property type="project" value="TreeGrafter"/>
</dbReference>
<evidence type="ECO:0000259" key="1">
    <source>
        <dbReference type="PROSITE" id="PS51725"/>
    </source>
</evidence>
<dbReference type="EMBL" id="JAMXLR010000077">
    <property type="protein sequence ID" value="MCO6046853.1"/>
    <property type="molecule type" value="Genomic_DNA"/>
</dbReference>
<dbReference type="GO" id="GO:0004497">
    <property type="term" value="F:monooxygenase activity"/>
    <property type="evidence" value="ECO:0007669"/>
    <property type="project" value="UniProtKB-KW"/>
</dbReference>
<evidence type="ECO:0000313" key="2">
    <source>
        <dbReference type="EMBL" id="MCO6046853.1"/>
    </source>
</evidence>
<dbReference type="Gene3D" id="3.30.70.100">
    <property type="match status" value="1"/>
</dbReference>
<dbReference type="InterPro" id="IPR011008">
    <property type="entry name" value="Dimeric_a/b-barrel"/>
</dbReference>
<dbReference type="PROSITE" id="PS51725">
    <property type="entry name" value="ABM"/>
    <property type="match status" value="1"/>
</dbReference>
<dbReference type="PANTHER" id="PTHR33336">
    <property type="entry name" value="QUINOL MONOOXYGENASE YGIN-RELATED"/>
    <property type="match status" value="1"/>
</dbReference>
<name>A0A9X2FES0_9BACT</name>
<dbReference type="InterPro" id="IPR050744">
    <property type="entry name" value="AI-2_Isomerase_LsrG"/>
</dbReference>
<keyword evidence="3" id="KW-1185">Reference proteome</keyword>
<dbReference type="Proteomes" id="UP001155241">
    <property type="component" value="Unassembled WGS sequence"/>
</dbReference>
<reference evidence="2" key="1">
    <citation type="submission" date="2022-06" db="EMBL/GenBank/DDBJ databases">
        <title>Aeoliella straminimaris, a novel planctomycete from sediments.</title>
        <authorList>
            <person name="Vitorino I.R."/>
            <person name="Lage O.M."/>
        </authorList>
    </citation>
    <scope>NUCLEOTIDE SEQUENCE</scope>
    <source>
        <strain evidence="2">ICT_H6.2</strain>
    </source>
</reference>
<dbReference type="Pfam" id="PF03992">
    <property type="entry name" value="ABM"/>
    <property type="match status" value="1"/>
</dbReference>
<keyword evidence="2" id="KW-0503">Monooxygenase</keyword>
<feature type="domain" description="ABM" evidence="1">
    <location>
        <begin position="1"/>
        <end position="96"/>
    </location>
</feature>
<keyword evidence="2" id="KW-0560">Oxidoreductase</keyword>
<proteinExistence type="predicted"/>
<dbReference type="AlphaFoldDB" id="A0A9X2FES0"/>
<protein>
    <submittedName>
        <fullName evidence="2">Antibiotic biosynthesis monooxygenase</fullName>
    </submittedName>
</protein>
<comment type="caution">
    <text evidence="2">The sequence shown here is derived from an EMBL/GenBank/DDBJ whole genome shotgun (WGS) entry which is preliminary data.</text>
</comment>
<sequence>MLAALSTVPGKRDELIAAFKELAPKVHAEQGCIEYATAVDIETSLGAQEPLRPDVLMVVEKWESIAALEAHLAAPHMEEFRNAMSEVLTGISLQVLQPAE</sequence>
<organism evidence="2 3">
    <name type="scientific">Aeoliella straminimaris</name>
    <dbReference type="NCBI Taxonomy" id="2954799"/>
    <lineage>
        <taxon>Bacteria</taxon>
        <taxon>Pseudomonadati</taxon>
        <taxon>Planctomycetota</taxon>
        <taxon>Planctomycetia</taxon>
        <taxon>Pirellulales</taxon>
        <taxon>Lacipirellulaceae</taxon>
        <taxon>Aeoliella</taxon>
    </lineage>
</organism>
<gene>
    <name evidence="2" type="ORF">NG895_23385</name>
</gene>
<dbReference type="PANTHER" id="PTHR33336:SF3">
    <property type="entry name" value="ABM DOMAIN-CONTAINING PROTEIN"/>
    <property type="match status" value="1"/>
</dbReference>